<proteinExistence type="predicted"/>
<keyword evidence="2" id="KW-1185">Reference proteome</keyword>
<evidence type="ECO:0000313" key="2">
    <source>
        <dbReference type="Proteomes" id="UP000027442"/>
    </source>
</evidence>
<protein>
    <submittedName>
        <fullName evidence="1">Uncharacterized protein</fullName>
    </submittedName>
</protein>
<dbReference type="PATRIC" id="fig|1122985.7.peg.1416"/>
<dbReference type="Proteomes" id="UP000027442">
    <property type="component" value="Unassembled WGS sequence"/>
</dbReference>
<gene>
    <name evidence="1" type="ORF">HMPREF1991_01361</name>
</gene>
<sequence length="42" mass="4995">MYTMPIPASLSFRALMQRWLKETSQYRVFLPMRTATTSKLNK</sequence>
<comment type="caution">
    <text evidence="1">The sequence shown here is derived from an EMBL/GenBank/DDBJ whole genome shotgun (WGS) entry which is preliminary data.</text>
</comment>
<dbReference type="EMBL" id="JNGW01000057">
    <property type="protein sequence ID" value="KDR52549.1"/>
    <property type="molecule type" value="Genomic_DNA"/>
</dbReference>
<accession>A0A069QKI1</accession>
<dbReference type="AlphaFoldDB" id="A0A069QKI1"/>
<organism evidence="1 2">
    <name type="scientific">Hoylesella loescheii DSM 19665 = JCM 12249 = ATCC 15930</name>
    <dbReference type="NCBI Taxonomy" id="1122985"/>
    <lineage>
        <taxon>Bacteria</taxon>
        <taxon>Pseudomonadati</taxon>
        <taxon>Bacteroidota</taxon>
        <taxon>Bacteroidia</taxon>
        <taxon>Bacteroidales</taxon>
        <taxon>Prevotellaceae</taxon>
        <taxon>Hoylesella</taxon>
    </lineage>
</organism>
<name>A0A069QKI1_HOYLO</name>
<dbReference type="HOGENOM" id="CLU_3314987_0_0_10"/>
<evidence type="ECO:0000313" key="1">
    <source>
        <dbReference type="EMBL" id="KDR52549.1"/>
    </source>
</evidence>
<reference evidence="1 2" key="1">
    <citation type="submission" date="2013-08" db="EMBL/GenBank/DDBJ databases">
        <authorList>
            <person name="Weinstock G."/>
            <person name="Sodergren E."/>
            <person name="Wylie T."/>
            <person name="Fulton L."/>
            <person name="Fulton R."/>
            <person name="Fronick C."/>
            <person name="O'Laughlin M."/>
            <person name="Godfrey J."/>
            <person name="Miner T."/>
            <person name="Herter B."/>
            <person name="Appelbaum E."/>
            <person name="Cordes M."/>
            <person name="Lek S."/>
            <person name="Wollam A."/>
            <person name="Pepin K.H."/>
            <person name="Palsikar V.B."/>
            <person name="Mitreva M."/>
            <person name="Wilson R.K."/>
        </authorList>
    </citation>
    <scope>NUCLEOTIDE SEQUENCE [LARGE SCALE GENOMIC DNA]</scope>
    <source>
        <strain evidence="1 2">ATCC 15930</strain>
    </source>
</reference>